<protein>
    <submittedName>
        <fullName evidence="1">Uncharacterized protein</fullName>
    </submittedName>
</protein>
<reference evidence="2" key="1">
    <citation type="journal article" date="2023" name="Commun. Biol.">
        <title>Genome analysis of Parmales, the sister group of diatoms, reveals the evolutionary specialization of diatoms from phago-mixotrophs to photoautotrophs.</title>
        <authorList>
            <person name="Ban H."/>
            <person name="Sato S."/>
            <person name="Yoshikawa S."/>
            <person name="Yamada K."/>
            <person name="Nakamura Y."/>
            <person name="Ichinomiya M."/>
            <person name="Sato N."/>
            <person name="Blanc-Mathieu R."/>
            <person name="Endo H."/>
            <person name="Kuwata A."/>
            <person name="Ogata H."/>
        </authorList>
    </citation>
    <scope>NUCLEOTIDE SEQUENCE [LARGE SCALE GENOMIC DNA]</scope>
</reference>
<keyword evidence="2" id="KW-1185">Reference proteome</keyword>
<accession>A0A9W7GAZ8</accession>
<feature type="non-terminal residue" evidence="1">
    <location>
        <position position="199"/>
    </location>
</feature>
<sequence>MLLWASVDTAFKRGGGKVRDGEVSKGTDKIYVLGAEGRVVALQMISTVFPNTVWSELSNALFPEHEIQLKGRESKGRIALTFRLALFCLVGTDAEKRIERITKFLDVKGNTVPKEGEPEEVEGKMKRGGWVGTGYTRTSDGVVVKGRKSDRFLFEEAVKAQLLFPKVCYKLGFLTDDMIDILIEEGPETEDLSRRMLFQ</sequence>
<evidence type="ECO:0000313" key="1">
    <source>
        <dbReference type="EMBL" id="GMI39671.1"/>
    </source>
</evidence>
<organism evidence="1 2">
    <name type="scientific">Triparma columacea</name>
    <dbReference type="NCBI Taxonomy" id="722753"/>
    <lineage>
        <taxon>Eukaryota</taxon>
        <taxon>Sar</taxon>
        <taxon>Stramenopiles</taxon>
        <taxon>Ochrophyta</taxon>
        <taxon>Bolidophyceae</taxon>
        <taxon>Parmales</taxon>
        <taxon>Triparmaceae</taxon>
        <taxon>Triparma</taxon>
    </lineage>
</organism>
<dbReference type="EMBL" id="BRYA01001149">
    <property type="protein sequence ID" value="GMI39671.1"/>
    <property type="molecule type" value="Genomic_DNA"/>
</dbReference>
<name>A0A9W7GAZ8_9STRA</name>
<gene>
    <name evidence="1" type="ORF">TrCOL_g5470</name>
</gene>
<proteinExistence type="predicted"/>
<evidence type="ECO:0000313" key="2">
    <source>
        <dbReference type="Proteomes" id="UP001165065"/>
    </source>
</evidence>
<dbReference type="AlphaFoldDB" id="A0A9W7GAZ8"/>
<dbReference type="Proteomes" id="UP001165065">
    <property type="component" value="Unassembled WGS sequence"/>
</dbReference>
<comment type="caution">
    <text evidence="1">The sequence shown here is derived from an EMBL/GenBank/DDBJ whole genome shotgun (WGS) entry which is preliminary data.</text>
</comment>